<accession>A0A177CQR5</accession>
<dbReference type="Proteomes" id="UP000077069">
    <property type="component" value="Unassembled WGS sequence"/>
</dbReference>
<evidence type="ECO:0000313" key="2">
    <source>
        <dbReference type="EMBL" id="OAG09119.1"/>
    </source>
</evidence>
<evidence type="ECO:0000259" key="1">
    <source>
        <dbReference type="Pfam" id="PF07883"/>
    </source>
</evidence>
<dbReference type="InterPro" id="IPR013096">
    <property type="entry name" value="Cupin_2"/>
</dbReference>
<dbReference type="InterPro" id="IPR011051">
    <property type="entry name" value="RmlC_Cupin_sf"/>
</dbReference>
<dbReference type="EMBL" id="KV441550">
    <property type="protein sequence ID" value="OAG09119.1"/>
    <property type="molecule type" value="Genomic_DNA"/>
</dbReference>
<dbReference type="CDD" id="cd02208">
    <property type="entry name" value="cupin_RmlC-like"/>
    <property type="match status" value="1"/>
</dbReference>
<dbReference type="RefSeq" id="XP_018039484.1">
    <property type="nucleotide sequence ID" value="XM_018181386.1"/>
</dbReference>
<name>A0A177CQR5_9PLEO</name>
<reference evidence="2 3" key="1">
    <citation type="submission" date="2016-05" db="EMBL/GenBank/DDBJ databases">
        <title>Comparative analysis of secretome profiles of manganese(II)-oxidizing ascomycete fungi.</title>
        <authorList>
            <consortium name="DOE Joint Genome Institute"/>
            <person name="Zeiner C.A."/>
            <person name="Purvine S.O."/>
            <person name="Zink E.M."/>
            <person name="Wu S."/>
            <person name="Pasa-Tolic L."/>
            <person name="Chaput D.L."/>
            <person name="Haridas S."/>
            <person name="Grigoriev I.V."/>
            <person name="Santelli C.M."/>
            <person name="Hansel C.M."/>
        </authorList>
    </citation>
    <scope>NUCLEOTIDE SEQUENCE [LARGE SCALE GENOMIC DNA]</scope>
    <source>
        <strain evidence="2 3">AP3s5-JAC2a</strain>
    </source>
</reference>
<organism evidence="2 3">
    <name type="scientific">Paraphaeosphaeria sporulosa</name>
    <dbReference type="NCBI Taxonomy" id="1460663"/>
    <lineage>
        <taxon>Eukaryota</taxon>
        <taxon>Fungi</taxon>
        <taxon>Dikarya</taxon>
        <taxon>Ascomycota</taxon>
        <taxon>Pezizomycotina</taxon>
        <taxon>Dothideomycetes</taxon>
        <taxon>Pleosporomycetidae</taxon>
        <taxon>Pleosporales</taxon>
        <taxon>Massarineae</taxon>
        <taxon>Didymosphaeriaceae</taxon>
        <taxon>Paraphaeosphaeria</taxon>
    </lineage>
</organism>
<gene>
    <name evidence="2" type="ORF">CC84DRAFT_1195057</name>
</gene>
<proteinExistence type="predicted"/>
<feature type="domain" description="Cupin type-2" evidence="1">
    <location>
        <begin position="60"/>
        <end position="110"/>
    </location>
</feature>
<dbReference type="STRING" id="1460663.A0A177CQR5"/>
<dbReference type="Pfam" id="PF07883">
    <property type="entry name" value="Cupin_2"/>
    <property type="match status" value="1"/>
</dbReference>
<dbReference type="Gene3D" id="2.60.120.10">
    <property type="entry name" value="Jelly Rolls"/>
    <property type="match status" value="1"/>
</dbReference>
<dbReference type="InParanoid" id="A0A177CQR5"/>
<dbReference type="OrthoDB" id="9976870at2759"/>
<dbReference type="SUPFAM" id="SSF51182">
    <property type="entry name" value="RmlC-like cupins"/>
    <property type="match status" value="1"/>
</dbReference>
<dbReference type="GeneID" id="28764872"/>
<dbReference type="InterPro" id="IPR014710">
    <property type="entry name" value="RmlC-like_jellyroll"/>
</dbReference>
<dbReference type="AlphaFoldDB" id="A0A177CQR5"/>
<keyword evidence="3" id="KW-1185">Reference proteome</keyword>
<evidence type="ECO:0000313" key="3">
    <source>
        <dbReference type="Proteomes" id="UP000077069"/>
    </source>
</evidence>
<sequence length="228" mass="26355">MSFHVKRSETARQKELTVHKGARTTTWLIPEARRSVREIQLFHKPGAYKNLPDSHNPLIPPPHWHWYQEEYFTVLQGRFIFTLEGKQIPVTPNDPQPVTIPPLARHTFKADPTCDEPCKIQIELEVSPLVDEKMAEEELGGNERFFRNLYCYLDDCESQNVTPSLFQLLLFLHSAEVSLAFPGPGWLARPLSYAFGLVLGKWVGEYVLGYRISYPEYYDPSMMSKKSK</sequence>
<protein>
    <recommendedName>
        <fullName evidence="1">Cupin type-2 domain-containing protein</fullName>
    </recommendedName>
</protein>